<gene>
    <name evidence="2" type="ORF">DJ013_03030</name>
</gene>
<protein>
    <submittedName>
        <fullName evidence="2">Uncharacterized protein</fullName>
    </submittedName>
</protein>
<keyword evidence="1" id="KW-0472">Membrane</keyword>
<dbReference type="Proteomes" id="UP000249873">
    <property type="component" value="Chromosome"/>
</dbReference>
<name>A0A2Z4G7S2_9BACT</name>
<evidence type="ECO:0000256" key="1">
    <source>
        <dbReference type="SAM" id="Phobius"/>
    </source>
</evidence>
<feature type="transmembrane region" description="Helical" evidence="1">
    <location>
        <begin position="21"/>
        <end position="38"/>
    </location>
</feature>
<keyword evidence="1" id="KW-1133">Transmembrane helix</keyword>
<evidence type="ECO:0000313" key="3">
    <source>
        <dbReference type="Proteomes" id="UP000249873"/>
    </source>
</evidence>
<dbReference type="KEGG" id="als:DJ013_03030"/>
<organism evidence="2 3">
    <name type="scientific">Arcticibacterium luteifluviistationis</name>
    <dbReference type="NCBI Taxonomy" id="1784714"/>
    <lineage>
        <taxon>Bacteria</taxon>
        <taxon>Pseudomonadati</taxon>
        <taxon>Bacteroidota</taxon>
        <taxon>Cytophagia</taxon>
        <taxon>Cytophagales</taxon>
        <taxon>Leadbetterellaceae</taxon>
        <taxon>Arcticibacterium</taxon>
    </lineage>
</organism>
<reference evidence="2 3" key="1">
    <citation type="submission" date="2018-05" db="EMBL/GenBank/DDBJ databases">
        <title>Complete genome sequence of Arcticibacterium luteifluviistationis SM1504T, a cytophagaceae bacterium isolated from Arctic surface seawater.</title>
        <authorList>
            <person name="Li Y."/>
            <person name="Qin Q.-L."/>
        </authorList>
    </citation>
    <scope>NUCLEOTIDE SEQUENCE [LARGE SCALE GENOMIC DNA]</scope>
    <source>
        <strain evidence="2 3">SM1504</strain>
    </source>
</reference>
<keyword evidence="1" id="KW-0812">Transmembrane</keyword>
<proteinExistence type="predicted"/>
<accession>A0A2Z4G7S2</accession>
<evidence type="ECO:0000313" key="2">
    <source>
        <dbReference type="EMBL" id="AWV97197.1"/>
    </source>
</evidence>
<dbReference type="AlphaFoldDB" id="A0A2Z4G7S2"/>
<dbReference type="EMBL" id="CP029480">
    <property type="protein sequence ID" value="AWV97197.1"/>
    <property type="molecule type" value="Genomic_DNA"/>
</dbReference>
<keyword evidence="3" id="KW-1185">Reference proteome</keyword>
<sequence length="201" mass="22658">MFIQNGLWSSIFGKVTNNMKHILFIALILATSSISLFISCNNPDNPEPVVVIDSTTLKPELNFSYEILDSGYVQFYSNTKNVKPTGWQTMWGSVHGLSSISPKYWFPNGDNPIEFRAITKYDVFADTLFSINITNSIPQIDTERFVKGVIFGDIIDTTYNRFIQNSPYNGSLFPDDKFPSAVARPTSISYIEVDDLNEVPD</sequence>